<name>A0A0S4JCL0_BODSA</name>
<dbReference type="Proteomes" id="UP000051952">
    <property type="component" value="Unassembled WGS sequence"/>
</dbReference>
<organism evidence="2 3">
    <name type="scientific">Bodo saltans</name>
    <name type="common">Flagellated protozoan</name>
    <dbReference type="NCBI Taxonomy" id="75058"/>
    <lineage>
        <taxon>Eukaryota</taxon>
        <taxon>Discoba</taxon>
        <taxon>Euglenozoa</taxon>
        <taxon>Kinetoplastea</taxon>
        <taxon>Metakinetoplastina</taxon>
        <taxon>Eubodonida</taxon>
        <taxon>Bodonidae</taxon>
        <taxon>Bodo</taxon>
    </lineage>
</organism>
<proteinExistence type="predicted"/>
<evidence type="ECO:0000256" key="1">
    <source>
        <dbReference type="SAM" id="MobiDB-lite"/>
    </source>
</evidence>
<dbReference type="EMBL" id="CYKH01001604">
    <property type="protein sequence ID" value="CUG87964.1"/>
    <property type="molecule type" value="Genomic_DNA"/>
</dbReference>
<reference evidence="3" key="1">
    <citation type="submission" date="2015-09" db="EMBL/GenBank/DDBJ databases">
        <authorList>
            <consortium name="Pathogen Informatics"/>
        </authorList>
    </citation>
    <scope>NUCLEOTIDE SEQUENCE [LARGE SCALE GENOMIC DNA]</scope>
    <source>
        <strain evidence="3">Lake Konstanz</strain>
    </source>
</reference>
<feature type="region of interest" description="Disordered" evidence="1">
    <location>
        <begin position="1"/>
        <end position="26"/>
    </location>
</feature>
<evidence type="ECO:0000313" key="2">
    <source>
        <dbReference type="EMBL" id="CUG87964.1"/>
    </source>
</evidence>
<dbReference type="AlphaFoldDB" id="A0A0S4JCL0"/>
<accession>A0A0S4JCL0</accession>
<evidence type="ECO:0000313" key="3">
    <source>
        <dbReference type="Proteomes" id="UP000051952"/>
    </source>
</evidence>
<dbReference type="VEuPathDB" id="TriTrypDB:BSAL_12905"/>
<keyword evidence="3" id="KW-1185">Reference proteome</keyword>
<sequence>MRQYRQQTLRRVGKTSTRPQYHSRRNRAIVQTRGRHFPQAHVLPCDGPLHSSGGGRSSLALDGGLHRSARNESSAMCFVGL</sequence>
<gene>
    <name evidence="2" type="ORF">BSAL_12905</name>
</gene>
<feature type="compositionally biased region" description="Polar residues" evidence="1">
    <location>
        <begin position="1"/>
        <end position="20"/>
    </location>
</feature>
<protein>
    <submittedName>
        <fullName evidence="2">Uncharacterized protein</fullName>
    </submittedName>
</protein>